<organism evidence="3">
    <name type="scientific">Mesocestoides corti</name>
    <name type="common">Flatworm</name>
    <dbReference type="NCBI Taxonomy" id="53468"/>
    <lineage>
        <taxon>Eukaryota</taxon>
        <taxon>Metazoa</taxon>
        <taxon>Spiralia</taxon>
        <taxon>Lophotrochozoa</taxon>
        <taxon>Platyhelminthes</taxon>
        <taxon>Cestoda</taxon>
        <taxon>Eucestoda</taxon>
        <taxon>Cyclophyllidea</taxon>
        <taxon>Mesocestoididae</taxon>
        <taxon>Mesocestoides</taxon>
    </lineage>
</organism>
<dbReference type="AlphaFoldDB" id="A0A5K3EGN9"/>
<feature type="compositionally biased region" description="Basic and acidic residues" evidence="1">
    <location>
        <begin position="243"/>
        <end position="256"/>
    </location>
</feature>
<feature type="signal peptide" evidence="2">
    <location>
        <begin position="1"/>
        <end position="21"/>
    </location>
</feature>
<feature type="compositionally biased region" description="Basic and acidic residues" evidence="1">
    <location>
        <begin position="181"/>
        <end position="203"/>
    </location>
</feature>
<feature type="chain" id="PRO_5024455356" evidence="2">
    <location>
        <begin position="22"/>
        <end position="486"/>
    </location>
</feature>
<protein>
    <submittedName>
        <fullName evidence="3">Uncharacterized protein</fullName>
    </submittedName>
</protein>
<keyword evidence="2" id="KW-0732">Signal</keyword>
<feature type="region of interest" description="Disordered" evidence="1">
    <location>
        <begin position="459"/>
        <end position="478"/>
    </location>
</feature>
<feature type="compositionally biased region" description="Polar residues" evidence="1">
    <location>
        <begin position="467"/>
        <end position="478"/>
    </location>
</feature>
<reference evidence="3" key="1">
    <citation type="submission" date="2019-11" db="UniProtKB">
        <authorList>
            <consortium name="WormBaseParasite"/>
        </authorList>
    </citation>
    <scope>IDENTIFICATION</scope>
</reference>
<evidence type="ECO:0000313" key="3">
    <source>
        <dbReference type="WBParaSite" id="MCU_000407-RA"/>
    </source>
</evidence>
<evidence type="ECO:0000256" key="1">
    <source>
        <dbReference type="SAM" id="MobiDB-lite"/>
    </source>
</evidence>
<accession>A0A5K3EGN9</accession>
<name>A0A5K3EGN9_MESCO</name>
<feature type="compositionally biased region" description="Acidic residues" evidence="1">
    <location>
        <begin position="319"/>
        <end position="334"/>
    </location>
</feature>
<evidence type="ECO:0000256" key="2">
    <source>
        <dbReference type="SAM" id="SignalP"/>
    </source>
</evidence>
<feature type="region of interest" description="Disordered" evidence="1">
    <location>
        <begin position="172"/>
        <end position="396"/>
    </location>
</feature>
<dbReference type="WBParaSite" id="MCU_000407-RA">
    <property type="protein sequence ID" value="MCU_000407-RA"/>
    <property type="gene ID" value="MCU_000407"/>
</dbReference>
<sequence length="486" mass="55239">MPIFKMKLLHFIVTLVASAAAYPLLETEIFPGCIDPICIADGIYGFHCDEGKCSYICSEAGCKEAHVLVNLNTVNDKEIFSGCNKSTCSAYGIYGYGCEFGKCRYTCSKEGCRESDPLMEPEKITMHIIFYECNGSSCFLDGVHGYGCEFGKCSYICSDDGCINVEKTEPVKATPSGTETKQFEESPLKAMEDKEKHLETEKTRFRHGNFTDNISDNKGHTDERATSKMRIRKDESTQTSSEGDNRHTDKKDEKVKWKNGMYVSDRIIRNQKMTGSEDSTKVPKKPKSKLGGSARESDQFGEYESDEPKKNFATPNGMDEYEDFEEEEYFEDESGANLAPQPRRDEPKKNFATPNGMDEYEDFEEEEYFEDESGANLAPQPRRDEPKKNFATPNGMDEYEDFEEEEPYQCIQSPNHRVYQPFTETLSLLLYKNPTAEAYVAYENRGSVEMYVLPEPMEHRKSPSGYPHNQGSNFPNRTSRALEIVC</sequence>
<feature type="compositionally biased region" description="Basic and acidic residues" evidence="1">
    <location>
        <begin position="215"/>
        <end position="236"/>
    </location>
</feature>
<proteinExistence type="predicted"/>
<feature type="compositionally biased region" description="Acidic residues" evidence="1">
    <location>
        <begin position="358"/>
        <end position="373"/>
    </location>
</feature>